<name>A0A1G7T820_9ACTN</name>
<gene>
    <name evidence="2" type="ORF">SAMN05421505_103152</name>
</gene>
<dbReference type="OrthoDB" id="3619281at2"/>
<organism evidence="2 3">
    <name type="scientific">Sinosporangium album</name>
    <dbReference type="NCBI Taxonomy" id="504805"/>
    <lineage>
        <taxon>Bacteria</taxon>
        <taxon>Bacillati</taxon>
        <taxon>Actinomycetota</taxon>
        <taxon>Actinomycetes</taxon>
        <taxon>Streptosporangiales</taxon>
        <taxon>Streptosporangiaceae</taxon>
        <taxon>Sinosporangium</taxon>
    </lineage>
</organism>
<evidence type="ECO:0000256" key="1">
    <source>
        <dbReference type="SAM" id="Phobius"/>
    </source>
</evidence>
<keyword evidence="1" id="KW-0812">Transmembrane</keyword>
<dbReference type="EMBL" id="FNCN01000003">
    <property type="protein sequence ID" value="SDG31456.1"/>
    <property type="molecule type" value="Genomic_DNA"/>
</dbReference>
<dbReference type="AlphaFoldDB" id="A0A1G7T820"/>
<evidence type="ECO:0000313" key="2">
    <source>
        <dbReference type="EMBL" id="SDG31456.1"/>
    </source>
</evidence>
<feature type="transmembrane region" description="Helical" evidence="1">
    <location>
        <begin position="70"/>
        <end position="86"/>
    </location>
</feature>
<keyword evidence="1" id="KW-0472">Membrane</keyword>
<dbReference type="RefSeq" id="WP_093168374.1">
    <property type="nucleotide sequence ID" value="NZ_FNCN01000003.1"/>
</dbReference>
<reference evidence="2 3" key="1">
    <citation type="submission" date="2016-10" db="EMBL/GenBank/DDBJ databases">
        <authorList>
            <person name="de Groot N.N."/>
        </authorList>
    </citation>
    <scope>NUCLEOTIDE SEQUENCE [LARGE SCALE GENOMIC DNA]</scope>
    <source>
        <strain evidence="2 3">CPCC 201354</strain>
    </source>
</reference>
<proteinExistence type="predicted"/>
<accession>A0A1G7T820</accession>
<keyword evidence="1" id="KW-1133">Transmembrane helix</keyword>
<keyword evidence="3" id="KW-1185">Reference proteome</keyword>
<evidence type="ECO:0000313" key="3">
    <source>
        <dbReference type="Proteomes" id="UP000198923"/>
    </source>
</evidence>
<protein>
    <submittedName>
        <fullName evidence="2">Uncharacterized protein</fullName>
    </submittedName>
</protein>
<dbReference type="Proteomes" id="UP000198923">
    <property type="component" value="Unassembled WGS sequence"/>
</dbReference>
<feature type="transmembrane region" description="Helical" evidence="1">
    <location>
        <begin position="21"/>
        <end position="50"/>
    </location>
</feature>
<sequence length="190" mass="21238">MATHPTGLPAASGLNTRHHRTALGIFLIIVVAHWAEHLVQAVQIYVLGWPLAEARGLLGLPFPWLVTSEWMHYGYALIMLVGFILLRPGFTGRARTWWNIALGIQVWHHLEHLLLLIQALTGNNLLGRPAPTSIIQLLVPRVELHLFYNAIVFAPMVVAMLLHRRPHEAERAAMRCSCASVPVRLIRGAT</sequence>